<proteinExistence type="predicted"/>
<organism evidence="3 4">
    <name type="scientific">Zizania palustris</name>
    <name type="common">Northern wild rice</name>
    <dbReference type="NCBI Taxonomy" id="103762"/>
    <lineage>
        <taxon>Eukaryota</taxon>
        <taxon>Viridiplantae</taxon>
        <taxon>Streptophyta</taxon>
        <taxon>Embryophyta</taxon>
        <taxon>Tracheophyta</taxon>
        <taxon>Spermatophyta</taxon>
        <taxon>Magnoliopsida</taxon>
        <taxon>Liliopsida</taxon>
        <taxon>Poales</taxon>
        <taxon>Poaceae</taxon>
        <taxon>BOP clade</taxon>
        <taxon>Oryzoideae</taxon>
        <taxon>Oryzeae</taxon>
        <taxon>Zizaniinae</taxon>
        <taxon>Zizania</taxon>
    </lineage>
</organism>
<dbReference type="Proteomes" id="UP000729402">
    <property type="component" value="Unassembled WGS sequence"/>
</dbReference>
<evidence type="ECO:0008006" key="5">
    <source>
        <dbReference type="Google" id="ProtNLM"/>
    </source>
</evidence>
<feature type="chain" id="PRO_5035316596" description="Secreted protein" evidence="2">
    <location>
        <begin position="26"/>
        <end position="87"/>
    </location>
</feature>
<evidence type="ECO:0000313" key="4">
    <source>
        <dbReference type="Proteomes" id="UP000729402"/>
    </source>
</evidence>
<accession>A0A8J5RHW8</accession>
<dbReference type="EMBL" id="JAAALK010000289">
    <property type="protein sequence ID" value="KAG8049497.1"/>
    <property type="molecule type" value="Genomic_DNA"/>
</dbReference>
<keyword evidence="4" id="KW-1185">Reference proteome</keyword>
<sequence length="87" mass="9091">MGCSSAVVVLLFVFLLSSPSSSLHAARMLVPNDDDDEHASSRADAPCFKLQVVDEVHAPPTPAKGGAVGRHSRARALWSTPSDGVGH</sequence>
<dbReference type="AlphaFoldDB" id="A0A8J5RHW8"/>
<feature type="region of interest" description="Disordered" evidence="1">
    <location>
        <begin position="59"/>
        <end position="87"/>
    </location>
</feature>
<evidence type="ECO:0000256" key="2">
    <source>
        <dbReference type="SAM" id="SignalP"/>
    </source>
</evidence>
<evidence type="ECO:0000313" key="3">
    <source>
        <dbReference type="EMBL" id="KAG8049497.1"/>
    </source>
</evidence>
<keyword evidence="2" id="KW-0732">Signal</keyword>
<name>A0A8J5RHW8_ZIZPA</name>
<feature type="signal peptide" evidence="2">
    <location>
        <begin position="1"/>
        <end position="25"/>
    </location>
</feature>
<reference evidence="3" key="2">
    <citation type="submission" date="2021-02" db="EMBL/GenBank/DDBJ databases">
        <authorList>
            <person name="Kimball J.A."/>
            <person name="Haas M.W."/>
            <person name="Macchietto M."/>
            <person name="Kono T."/>
            <person name="Duquette J."/>
            <person name="Shao M."/>
        </authorList>
    </citation>
    <scope>NUCLEOTIDE SEQUENCE</scope>
    <source>
        <tissue evidence="3">Fresh leaf tissue</tissue>
    </source>
</reference>
<protein>
    <recommendedName>
        <fullName evidence="5">Secreted protein</fullName>
    </recommendedName>
</protein>
<gene>
    <name evidence="3" type="ORF">GUJ93_ZPchr0009g863</name>
</gene>
<evidence type="ECO:0000256" key="1">
    <source>
        <dbReference type="SAM" id="MobiDB-lite"/>
    </source>
</evidence>
<comment type="caution">
    <text evidence="3">The sequence shown here is derived from an EMBL/GenBank/DDBJ whole genome shotgun (WGS) entry which is preliminary data.</text>
</comment>
<reference evidence="3" key="1">
    <citation type="journal article" date="2021" name="bioRxiv">
        <title>Whole Genome Assembly and Annotation of Northern Wild Rice, Zizania palustris L., Supports a Whole Genome Duplication in the Zizania Genus.</title>
        <authorList>
            <person name="Haas M."/>
            <person name="Kono T."/>
            <person name="Macchietto M."/>
            <person name="Millas R."/>
            <person name="McGilp L."/>
            <person name="Shao M."/>
            <person name="Duquette J."/>
            <person name="Hirsch C.N."/>
            <person name="Kimball J."/>
        </authorList>
    </citation>
    <scope>NUCLEOTIDE SEQUENCE</scope>
    <source>
        <tissue evidence="3">Fresh leaf tissue</tissue>
    </source>
</reference>